<dbReference type="PANTHER" id="PTHR30290">
    <property type="entry name" value="PERIPLASMIC BINDING COMPONENT OF ABC TRANSPORTER"/>
    <property type="match status" value="1"/>
</dbReference>
<comment type="subcellular location">
    <subcellularLocation>
        <location evidence="1">Cell envelope</location>
    </subcellularLocation>
</comment>
<dbReference type="SUPFAM" id="SSF53850">
    <property type="entry name" value="Periplasmic binding protein-like II"/>
    <property type="match status" value="1"/>
</dbReference>
<dbReference type="KEGG" id="hch:HCH_03127"/>
<comment type="similarity">
    <text evidence="2">Belongs to the bacterial solute-binding protein 5 family.</text>
</comment>
<evidence type="ECO:0000313" key="7">
    <source>
        <dbReference type="EMBL" id="ABC29891.1"/>
    </source>
</evidence>
<protein>
    <submittedName>
        <fullName evidence="7">ABC-type oligopeptide transport system, periplasmic component</fullName>
    </submittedName>
</protein>
<dbReference type="Proteomes" id="UP000000238">
    <property type="component" value="Chromosome"/>
</dbReference>
<sequence length="538" mass="60090">MKISKLLMLGAISLMSSVFMVSAVAKPYPPGTQLAASQEITLNNGGEVTSVDPAKYAAEPAFNLGRDLFEGLAIQDKTGKTIPGVAESWSANDDNTVYTFKLRRSEWSNGDPVTAHDFVYSWRRLLDPKTASPYAWFAAMPKIKNSAQIMKGEADPATLGVRAVDDYTFEVTLEQSVPFFLKLISHPVLVPLHKATVEKYGAAWTQPANIVTNGAFIVSEWKVNEKMVLKKNPHYWDADNVVLEKITWLPIGDANVALNRYLAGEIDQALSIPSAQKKQLLKKFPEEVANTSASLGSVYYYMNTVAGPTKDVRVRTALSYAIDRDIMTNAILNNGGVPMYTLVPPQTDGYKPYTPEYATWTQKQRNEKAKQLLTEAGYSKDKPLKLTFTVPTFSTDVKIATAMAGMWKSVLGVQVEIKQLEPKVFYALKDTGDIHRGGWVADYNEASSWLDVFVSTGEFNDSKYSNPRYDQLMQASKVLSDPSKEYRQAETLLINDMAIIPLYRYGNDQYLIKPYIGGYERTNPEASYYRKNVYVKAH</sequence>
<dbReference type="PANTHER" id="PTHR30290:SF10">
    <property type="entry name" value="PERIPLASMIC OLIGOPEPTIDE-BINDING PROTEIN-RELATED"/>
    <property type="match status" value="1"/>
</dbReference>
<evidence type="ECO:0000256" key="4">
    <source>
        <dbReference type="ARBA" id="ARBA00022729"/>
    </source>
</evidence>
<feature type="domain" description="Solute-binding protein family 5" evidence="6">
    <location>
        <begin position="81"/>
        <end position="460"/>
    </location>
</feature>
<keyword evidence="4 5" id="KW-0732">Signal</keyword>
<evidence type="ECO:0000256" key="2">
    <source>
        <dbReference type="ARBA" id="ARBA00005695"/>
    </source>
</evidence>
<evidence type="ECO:0000313" key="8">
    <source>
        <dbReference type="Proteomes" id="UP000000238"/>
    </source>
</evidence>
<evidence type="ECO:0000256" key="1">
    <source>
        <dbReference type="ARBA" id="ARBA00004196"/>
    </source>
</evidence>
<dbReference type="EMBL" id="CP000155">
    <property type="protein sequence ID" value="ABC29891.1"/>
    <property type="molecule type" value="Genomic_DNA"/>
</dbReference>
<feature type="signal peptide" evidence="5">
    <location>
        <begin position="1"/>
        <end position="25"/>
    </location>
</feature>
<dbReference type="Gene3D" id="3.90.76.10">
    <property type="entry name" value="Dipeptide-binding Protein, Domain 1"/>
    <property type="match status" value="1"/>
</dbReference>
<dbReference type="Pfam" id="PF00496">
    <property type="entry name" value="SBP_bac_5"/>
    <property type="match status" value="1"/>
</dbReference>
<accession>Q2SHI3</accession>
<dbReference type="InterPro" id="IPR030678">
    <property type="entry name" value="Peptide/Ni-bd"/>
</dbReference>
<dbReference type="Gene3D" id="3.40.190.10">
    <property type="entry name" value="Periplasmic binding protein-like II"/>
    <property type="match status" value="1"/>
</dbReference>
<evidence type="ECO:0000256" key="3">
    <source>
        <dbReference type="ARBA" id="ARBA00022448"/>
    </source>
</evidence>
<dbReference type="PIRSF" id="PIRSF002741">
    <property type="entry name" value="MppA"/>
    <property type="match status" value="1"/>
</dbReference>
<name>Q2SHI3_HAHCH</name>
<dbReference type="GO" id="GO:1904680">
    <property type="term" value="F:peptide transmembrane transporter activity"/>
    <property type="evidence" value="ECO:0007669"/>
    <property type="project" value="TreeGrafter"/>
</dbReference>
<dbReference type="FunFam" id="3.90.76.10:FF:000001">
    <property type="entry name" value="Oligopeptide ABC transporter substrate-binding protein"/>
    <property type="match status" value="1"/>
</dbReference>
<dbReference type="GO" id="GO:0043190">
    <property type="term" value="C:ATP-binding cassette (ABC) transporter complex"/>
    <property type="evidence" value="ECO:0007669"/>
    <property type="project" value="InterPro"/>
</dbReference>
<evidence type="ECO:0000256" key="5">
    <source>
        <dbReference type="SAM" id="SignalP"/>
    </source>
</evidence>
<reference evidence="7 8" key="1">
    <citation type="journal article" date="2005" name="Nucleic Acids Res.">
        <title>Genomic blueprint of Hahella chejuensis, a marine microbe producing an algicidal agent.</title>
        <authorList>
            <person name="Jeong H."/>
            <person name="Yim J.H."/>
            <person name="Lee C."/>
            <person name="Choi S.-H."/>
            <person name="Park Y.K."/>
            <person name="Yoon S.H."/>
            <person name="Hur C.-G."/>
            <person name="Kang H.-Y."/>
            <person name="Kim D."/>
            <person name="Lee H.H."/>
            <person name="Park K.H."/>
            <person name="Park S.-H."/>
            <person name="Park H.-S."/>
            <person name="Lee H.K."/>
            <person name="Oh T.K."/>
            <person name="Kim J.F."/>
        </authorList>
    </citation>
    <scope>NUCLEOTIDE SEQUENCE [LARGE SCALE GENOMIC DNA]</scope>
    <source>
        <strain evidence="7 8">KCTC 2396</strain>
    </source>
</reference>
<dbReference type="GO" id="GO:0015833">
    <property type="term" value="P:peptide transport"/>
    <property type="evidence" value="ECO:0007669"/>
    <property type="project" value="TreeGrafter"/>
</dbReference>
<dbReference type="RefSeq" id="WP_011396960.1">
    <property type="nucleotide sequence ID" value="NC_007645.1"/>
</dbReference>
<organism evidence="7 8">
    <name type="scientific">Hahella chejuensis (strain KCTC 2396)</name>
    <dbReference type="NCBI Taxonomy" id="349521"/>
    <lineage>
        <taxon>Bacteria</taxon>
        <taxon>Pseudomonadati</taxon>
        <taxon>Pseudomonadota</taxon>
        <taxon>Gammaproteobacteria</taxon>
        <taxon>Oceanospirillales</taxon>
        <taxon>Hahellaceae</taxon>
        <taxon>Hahella</taxon>
    </lineage>
</organism>
<evidence type="ECO:0000259" key="6">
    <source>
        <dbReference type="Pfam" id="PF00496"/>
    </source>
</evidence>
<dbReference type="CDD" id="cd08504">
    <property type="entry name" value="PBP2_OppA"/>
    <property type="match status" value="1"/>
</dbReference>
<proteinExistence type="inferred from homology"/>
<dbReference type="InterPro" id="IPR000914">
    <property type="entry name" value="SBP_5_dom"/>
</dbReference>
<dbReference type="GO" id="GO:0030288">
    <property type="term" value="C:outer membrane-bounded periplasmic space"/>
    <property type="evidence" value="ECO:0007669"/>
    <property type="project" value="TreeGrafter"/>
</dbReference>
<dbReference type="OrthoDB" id="9801912at2"/>
<dbReference type="FunFam" id="3.10.105.10:FF:000001">
    <property type="entry name" value="Oligopeptide ABC transporter, oligopeptide-binding protein"/>
    <property type="match status" value="1"/>
</dbReference>
<keyword evidence="8" id="KW-1185">Reference proteome</keyword>
<dbReference type="eggNOG" id="COG4166">
    <property type="taxonomic scope" value="Bacteria"/>
</dbReference>
<dbReference type="AlphaFoldDB" id="Q2SHI3"/>
<dbReference type="HOGENOM" id="CLU_017028_0_3_6"/>
<dbReference type="Gene3D" id="3.10.105.10">
    <property type="entry name" value="Dipeptide-binding Protein, Domain 3"/>
    <property type="match status" value="1"/>
</dbReference>
<feature type="chain" id="PRO_5004215444" evidence="5">
    <location>
        <begin position="26"/>
        <end position="538"/>
    </location>
</feature>
<gene>
    <name evidence="7" type="ordered locus">HCH_03127</name>
</gene>
<dbReference type="STRING" id="349521.HCH_03127"/>
<dbReference type="InterPro" id="IPR039424">
    <property type="entry name" value="SBP_5"/>
</dbReference>
<keyword evidence="3" id="KW-0813">Transport</keyword>